<evidence type="ECO:0000313" key="1">
    <source>
        <dbReference type="EMBL" id="CAG8830152.1"/>
    </source>
</evidence>
<dbReference type="Proteomes" id="UP000789901">
    <property type="component" value="Unassembled WGS sequence"/>
</dbReference>
<name>A0ABN7WFN7_GIGMA</name>
<proteinExistence type="predicted"/>
<sequence length="40" mass="4889">MSSKIRKSIILHKWFERTLKEDDIIKFDYTAYENIQEIGK</sequence>
<organism evidence="1 2">
    <name type="scientific">Gigaspora margarita</name>
    <dbReference type="NCBI Taxonomy" id="4874"/>
    <lineage>
        <taxon>Eukaryota</taxon>
        <taxon>Fungi</taxon>
        <taxon>Fungi incertae sedis</taxon>
        <taxon>Mucoromycota</taxon>
        <taxon>Glomeromycotina</taxon>
        <taxon>Glomeromycetes</taxon>
        <taxon>Diversisporales</taxon>
        <taxon>Gigasporaceae</taxon>
        <taxon>Gigaspora</taxon>
    </lineage>
</organism>
<dbReference type="EMBL" id="CAJVQB010042155">
    <property type="protein sequence ID" value="CAG8830152.1"/>
    <property type="molecule type" value="Genomic_DNA"/>
</dbReference>
<comment type="caution">
    <text evidence="1">The sequence shown here is derived from an EMBL/GenBank/DDBJ whole genome shotgun (WGS) entry which is preliminary data.</text>
</comment>
<protein>
    <submittedName>
        <fullName evidence="1">43763_t:CDS:1</fullName>
    </submittedName>
</protein>
<reference evidence="1 2" key="1">
    <citation type="submission" date="2021-06" db="EMBL/GenBank/DDBJ databases">
        <authorList>
            <person name="Kallberg Y."/>
            <person name="Tangrot J."/>
            <person name="Rosling A."/>
        </authorList>
    </citation>
    <scope>NUCLEOTIDE SEQUENCE [LARGE SCALE GENOMIC DNA]</scope>
    <source>
        <strain evidence="1 2">120-4 pot B 10/14</strain>
    </source>
</reference>
<keyword evidence="2" id="KW-1185">Reference proteome</keyword>
<accession>A0ABN7WFN7</accession>
<feature type="non-terminal residue" evidence="1">
    <location>
        <position position="40"/>
    </location>
</feature>
<evidence type="ECO:0000313" key="2">
    <source>
        <dbReference type="Proteomes" id="UP000789901"/>
    </source>
</evidence>
<gene>
    <name evidence="1" type="ORF">GMARGA_LOCUS30222</name>
</gene>